<reference evidence="2" key="1">
    <citation type="submission" date="2016-10" db="EMBL/GenBank/DDBJ databases">
        <authorList>
            <person name="Varghese N."/>
            <person name="Submissions S."/>
        </authorList>
    </citation>
    <scope>NUCLEOTIDE SEQUENCE [LARGE SCALE GENOMIC DNA]</scope>
    <source>
        <strain evidence="2">CGMCC 1.7062</strain>
    </source>
</reference>
<evidence type="ECO:0000313" key="2">
    <source>
        <dbReference type="Proteomes" id="UP000236721"/>
    </source>
</evidence>
<sequence>MSRKLARGIRNNNPLNIRVGNDWQGEAFIPKDAEFETFSHSKYGFRAGAKILRNYQSIHGLNTVREMIYRFAPKNENDSDNYARFVAKGIDVGLDEPINLSSDELLAKMLHTMSIMEVGRYYSYDDAMQGVQLA</sequence>
<gene>
    <name evidence="1" type="ORF">SAMN04488244_105259</name>
</gene>
<evidence type="ECO:0000313" key="1">
    <source>
        <dbReference type="EMBL" id="SEF98440.1"/>
    </source>
</evidence>
<proteinExistence type="predicted"/>
<protein>
    <submittedName>
        <fullName evidence="1">Uncharacterized protein</fullName>
    </submittedName>
</protein>
<name>A0A1H5WGH3_9VIBR</name>
<dbReference type="RefSeq" id="WP_244183051.1">
    <property type="nucleotide sequence ID" value="NZ_FNVG01000005.1"/>
</dbReference>
<dbReference type="Proteomes" id="UP000236721">
    <property type="component" value="Unassembled WGS sequence"/>
</dbReference>
<dbReference type="EMBL" id="FNVG01000005">
    <property type="protein sequence ID" value="SEF98440.1"/>
    <property type="molecule type" value="Genomic_DNA"/>
</dbReference>
<keyword evidence="2" id="KW-1185">Reference proteome</keyword>
<dbReference type="AlphaFoldDB" id="A0A1H5WGH3"/>
<organism evidence="1 2">
    <name type="scientific">Vibrio hangzhouensis</name>
    <dbReference type="NCBI Taxonomy" id="462991"/>
    <lineage>
        <taxon>Bacteria</taxon>
        <taxon>Pseudomonadati</taxon>
        <taxon>Pseudomonadota</taxon>
        <taxon>Gammaproteobacteria</taxon>
        <taxon>Vibrionales</taxon>
        <taxon>Vibrionaceae</taxon>
        <taxon>Vibrio</taxon>
    </lineage>
</organism>
<accession>A0A1H5WGH3</accession>